<feature type="binding site" evidence="5">
    <location>
        <position position="161"/>
    </location>
    <ligand>
        <name>Mn(2+)</name>
        <dbReference type="ChEBI" id="CHEBI:29035"/>
        <label>2</label>
    </ligand>
</feature>
<keyword evidence="2 5" id="KW-0378">Hydrolase</keyword>
<comment type="function">
    <text evidence="5">Catalyzes the conversion of N-formimidoyl-L-glutamate to L-glutamate and formamide.</text>
</comment>
<dbReference type="AlphaFoldDB" id="V8QWB3"/>
<keyword evidence="1 5" id="KW-0479">Metal-binding</keyword>
<dbReference type="NCBIfam" id="TIGR01227">
    <property type="entry name" value="hutG"/>
    <property type="match status" value="1"/>
</dbReference>
<dbReference type="GO" id="GO:0008783">
    <property type="term" value="F:agmatinase activity"/>
    <property type="evidence" value="ECO:0007669"/>
    <property type="project" value="TreeGrafter"/>
</dbReference>
<evidence type="ECO:0000256" key="6">
    <source>
        <dbReference type="NCBIfam" id="TIGR01227"/>
    </source>
</evidence>
<feature type="binding site" evidence="5 7">
    <location>
        <position position="132"/>
    </location>
    <ligand>
        <name>Mn(2+)</name>
        <dbReference type="ChEBI" id="CHEBI:29035"/>
        <label>1</label>
    </ligand>
</feature>
<dbReference type="InterPro" id="IPR006035">
    <property type="entry name" value="Ureohydrolase"/>
</dbReference>
<evidence type="ECO:0000313" key="10">
    <source>
        <dbReference type="Proteomes" id="UP000018733"/>
    </source>
</evidence>
<proteinExistence type="inferred from homology"/>
<feature type="binding site" evidence="7">
    <location>
        <position position="163"/>
    </location>
    <ligand>
        <name>Mn(2+)</name>
        <dbReference type="ChEBI" id="CHEBI:29035"/>
        <label>1</label>
    </ligand>
</feature>
<comment type="caution">
    <text evidence="9">The sequence shown here is derived from an EMBL/GenBank/DDBJ whole genome shotgun (WGS) entry which is preliminary data.</text>
</comment>
<evidence type="ECO:0000256" key="8">
    <source>
        <dbReference type="PROSITE-ProRule" id="PRU00742"/>
    </source>
</evidence>
<keyword evidence="4 5" id="KW-0464">Manganese</keyword>
<evidence type="ECO:0000256" key="3">
    <source>
        <dbReference type="ARBA" id="ARBA00022808"/>
    </source>
</evidence>
<dbReference type="Pfam" id="PF00491">
    <property type="entry name" value="Arginase"/>
    <property type="match status" value="1"/>
</dbReference>
<dbReference type="EC" id="3.5.3.8" evidence="5 6"/>
<comment type="catalytic activity">
    <reaction evidence="5">
        <text>N-formimidoyl-L-glutamate + H2O = formamide + L-glutamate</text>
        <dbReference type="Rhea" id="RHEA:22492"/>
        <dbReference type="ChEBI" id="CHEBI:15377"/>
        <dbReference type="ChEBI" id="CHEBI:16397"/>
        <dbReference type="ChEBI" id="CHEBI:29985"/>
        <dbReference type="ChEBI" id="CHEBI:58928"/>
        <dbReference type="EC" id="3.5.3.8"/>
    </reaction>
</comment>
<dbReference type="PATRIC" id="fig|1424334.3.peg.2204"/>
<dbReference type="eggNOG" id="COG0010">
    <property type="taxonomic scope" value="Bacteria"/>
</dbReference>
<organism evidence="9 10">
    <name type="scientific">Advenella kashmirensis W13003</name>
    <dbReference type="NCBI Taxonomy" id="1424334"/>
    <lineage>
        <taxon>Bacteria</taxon>
        <taxon>Pseudomonadati</taxon>
        <taxon>Pseudomonadota</taxon>
        <taxon>Betaproteobacteria</taxon>
        <taxon>Burkholderiales</taxon>
        <taxon>Alcaligenaceae</taxon>
    </lineage>
</organism>
<name>V8QWB3_9BURK</name>
<dbReference type="InterPro" id="IPR023696">
    <property type="entry name" value="Ureohydrolase_dom_sf"/>
</dbReference>
<comment type="similarity">
    <text evidence="5 8">Belongs to the arginase family.</text>
</comment>
<feature type="binding site" evidence="5">
    <location>
        <position position="163"/>
    </location>
    <ligand>
        <name>Mn(2+)</name>
        <dbReference type="ChEBI" id="CHEBI:29035"/>
        <label>2</label>
    </ligand>
</feature>
<dbReference type="CDD" id="cd09988">
    <property type="entry name" value="Formimidoylglutamase"/>
    <property type="match status" value="1"/>
</dbReference>
<evidence type="ECO:0000256" key="7">
    <source>
        <dbReference type="PIRSR" id="PIRSR036979-1"/>
    </source>
</evidence>
<dbReference type="GO" id="GO:0033389">
    <property type="term" value="P:putrescine biosynthetic process from arginine, via agmatine"/>
    <property type="evidence" value="ECO:0007669"/>
    <property type="project" value="TreeGrafter"/>
</dbReference>
<dbReference type="GO" id="GO:0050415">
    <property type="term" value="F:formimidoylglutamase activity"/>
    <property type="evidence" value="ECO:0007669"/>
    <property type="project" value="UniProtKB-UniRule"/>
</dbReference>
<sequence length="323" mass="35578">MPEQTTHMPNEIFSWQGRIDSAERGDTRRIHQIARSLTTETPETLAGSAVLMGFCCDEGVRRNHGRVGARQAPDHVRRAMAGLPAHQLQQLFDAGDISCSGEHLEQAQMQLANRISELLNASARLAVIGGGHEIAYGSYLGLDRHLQETGQTGTVLVLNLDAHFDLRTSRPGSSGTPFDQIFEHAAQQSRPVRYCCLGVSTLSNTPALFERARELDVAYLEDRHMQESQLSQVKQFLATQLQDVSHVYLTIDMDVLPGWQAPGVSAPAAYGVSLPVIEALVDMARASGKLRLLDVAEINPTYDRDNLTAKTAARLLWRYLQPA</sequence>
<evidence type="ECO:0000256" key="2">
    <source>
        <dbReference type="ARBA" id="ARBA00022801"/>
    </source>
</evidence>
<feature type="binding site" evidence="5 7">
    <location>
        <position position="165"/>
    </location>
    <ligand>
        <name>Mn(2+)</name>
        <dbReference type="ChEBI" id="CHEBI:29035"/>
        <label>1</label>
    </ligand>
</feature>
<dbReference type="EMBL" id="AYXT01000009">
    <property type="protein sequence ID" value="ETF03304.1"/>
    <property type="molecule type" value="Genomic_DNA"/>
</dbReference>
<dbReference type="Proteomes" id="UP000018733">
    <property type="component" value="Unassembled WGS sequence"/>
</dbReference>
<dbReference type="Gene3D" id="3.40.800.10">
    <property type="entry name" value="Ureohydrolase domain"/>
    <property type="match status" value="1"/>
</dbReference>
<dbReference type="SUPFAM" id="SSF52768">
    <property type="entry name" value="Arginase/deacetylase"/>
    <property type="match status" value="1"/>
</dbReference>
<dbReference type="PROSITE" id="PS51409">
    <property type="entry name" value="ARGINASE_2"/>
    <property type="match status" value="1"/>
</dbReference>
<feature type="binding site" evidence="5">
    <location>
        <position position="252"/>
    </location>
    <ligand>
        <name>Mn(2+)</name>
        <dbReference type="ChEBI" id="CHEBI:29035"/>
        <label>2</label>
    </ligand>
</feature>
<feature type="binding site" evidence="7">
    <location>
        <position position="254"/>
    </location>
    <ligand>
        <name>Mn(2+)</name>
        <dbReference type="ChEBI" id="CHEBI:29035"/>
        <label>1</label>
    </ligand>
</feature>
<feature type="binding site" evidence="5 7">
    <location>
        <position position="252"/>
    </location>
    <ligand>
        <name>Mn(2+)</name>
        <dbReference type="ChEBI" id="CHEBI:29035"/>
        <label>1</label>
    </ligand>
</feature>
<keyword evidence="10" id="KW-1185">Reference proteome</keyword>
<dbReference type="HOGENOM" id="CLU_039478_2_0_4"/>
<evidence type="ECO:0000256" key="1">
    <source>
        <dbReference type="ARBA" id="ARBA00022723"/>
    </source>
</evidence>
<comment type="pathway">
    <text evidence="5">Amino-acid degradation; L-histidine degradation into L-glutamate; L-glutamate from N-formimidoyl-L-glutamate (hydrolase route): step 1/1.</text>
</comment>
<accession>V8QWB3</accession>
<dbReference type="PANTHER" id="PTHR11358">
    <property type="entry name" value="ARGINASE/AGMATINASE"/>
    <property type="match status" value="1"/>
</dbReference>
<dbReference type="GO" id="GO:0019556">
    <property type="term" value="P:L-histidine catabolic process to glutamate and formamide"/>
    <property type="evidence" value="ECO:0007669"/>
    <property type="project" value="UniProtKB-UniRule"/>
</dbReference>
<dbReference type="PANTHER" id="PTHR11358:SF35">
    <property type="entry name" value="FORMIMIDOYLGLUTAMASE"/>
    <property type="match status" value="1"/>
</dbReference>
<dbReference type="PIRSF" id="PIRSF036979">
    <property type="entry name" value="Arginase"/>
    <property type="match status" value="1"/>
</dbReference>
<evidence type="ECO:0000313" key="9">
    <source>
        <dbReference type="EMBL" id="ETF03304.1"/>
    </source>
</evidence>
<dbReference type="GO" id="GO:0019557">
    <property type="term" value="P:L-histidine catabolic process to glutamate and formate"/>
    <property type="evidence" value="ECO:0007669"/>
    <property type="project" value="UniProtKB-UniPathway"/>
</dbReference>
<dbReference type="RefSeq" id="WP_024005158.1">
    <property type="nucleotide sequence ID" value="NZ_KI650979.1"/>
</dbReference>
<evidence type="ECO:0000256" key="5">
    <source>
        <dbReference type="HAMAP-Rule" id="MF_00737"/>
    </source>
</evidence>
<feature type="binding site" evidence="5">
    <location>
        <position position="254"/>
    </location>
    <ligand>
        <name>Mn(2+)</name>
        <dbReference type="ChEBI" id="CHEBI:29035"/>
        <label>2</label>
    </ligand>
</feature>
<feature type="binding site" evidence="5 7">
    <location>
        <position position="161"/>
    </location>
    <ligand>
        <name>Mn(2+)</name>
        <dbReference type="ChEBI" id="CHEBI:29035"/>
        <label>1</label>
    </ligand>
</feature>
<evidence type="ECO:0000256" key="4">
    <source>
        <dbReference type="ARBA" id="ARBA00023211"/>
    </source>
</evidence>
<gene>
    <name evidence="5" type="primary">hutG</name>
    <name evidence="9" type="ORF">W822_10950</name>
</gene>
<comment type="cofactor">
    <cofactor evidence="5 7">
        <name>Mn(2+)</name>
        <dbReference type="ChEBI" id="CHEBI:29035"/>
    </cofactor>
    <text evidence="5 7">Binds 2 manganese ions per subunit.</text>
</comment>
<dbReference type="HAMAP" id="MF_00737">
    <property type="entry name" value="Formimidoylglutam"/>
    <property type="match status" value="1"/>
</dbReference>
<dbReference type="STRING" id="1424334.W822_10950"/>
<dbReference type="UniPathway" id="UPA00379">
    <property type="reaction ID" value="UER00552"/>
</dbReference>
<keyword evidence="3 5" id="KW-0369">Histidine metabolism</keyword>
<protein>
    <recommendedName>
        <fullName evidence="5 6">Formimidoylglutamase</fullName>
        <ecNumber evidence="5 6">3.5.3.8</ecNumber>
    </recommendedName>
    <alternativeName>
        <fullName evidence="5">Formiminoglutamase</fullName>
    </alternativeName>
    <alternativeName>
        <fullName evidence="5">Formiminoglutamate hydrolase</fullName>
    </alternativeName>
</protein>
<reference evidence="9 10" key="1">
    <citation type="journal article" date="2014" name="Genome Announc.">
        <title>Draft Genome Sequence of Advenella kashmirensis Strain W13003, a Polycyclic Aromatic Hydrocarbon-Degrading Bacterium.</title>
        <authorList>
            <person name="Wang X."/>
            <person name="Jin D."/>
            <person name="Zhou L."/>
            <person name="Wu L."/>
            <person name="An W."/>
            <person name="Zhao L."/>
        </authorList>
    </citation>
    <scope>NUCLEOTIDE SEQUENCE [LARGE SCALE GENOMIC DNA]</scope>
    <source>
        <strain evidence="9 10">W13003</strain>
    </source>
</reference>
<dbReference type="InterPro" id="IPR005923">
    <property type="entry name" value="HutG"/>
</dbReference>
<dbReference type="GO" id="GO:0030145">
    <property type="term" value="F:manganese ion binding"/>
    <property type="evidence" value="ECO:0007669"/>
    <property type="project" value="UniProtKB-UniRule"/>
</dbReference>